<dbReference type="EMBL" id="BAAATZ010000037">
    <property type="protein sequence ID" value="GAA2738341.1"/>
    <property type="molecule type" value="Genomic_DNA"/>
</dbReference>
<feature type="compositionally biased region" description="Low complexity" evidence="1">
    <location>
        <begin position="335"/>
        <end position="352"/>
    </location>
</feature>
<name>A0ABN3UTN1_9ACTN</name>
<evidence type="ECO:0000313" key="3">
    <source>
        <dbReference type="EMBL" id="GAA2738341.1"/>
    </source>
</evidence>
<accession>A0ABN3UTN1</accession>
<feature type="transmembrane region" description="Helical" evidence="2">
    <location>
        <begin position="52"/>
        <end position="70"/>
    </location>
</feature>
<keyword evidence="4" id="KW-1185">Reference proteome</keyword>
<evidence type="ECO:0000313" key="4">
    <source>
        <dbReference type="Proteomes" id="UP001501842"/>
    </source>
</evidence>
<gene>
    <name evidence="3" type="ORF">GCM10010439_71970</name>
</gene>
<protein>
    <submittedName>
        <fullName evidence="3">Uncharacterized protein</fullName>
    </submittedName>
</protein>
<reference evidence="3 4" key="1">
    <citation type="journal article" date="2019" name="Int. J. Syst. Evol. Microbiol.">
        <title>The Global Catalogue of Microorganisms (GCM) 10K type strain sequencing project: providing services to taxonomists for standard genome sequencing and annotation.</title>
        <authorList>
            <consortium name="The Broad Institute Genomics Platform"/>
            <consortium name="The Broad Institute Genome Sequencing Center for Infectious Disease"/>
            <person name="Wu L."/>
            <person name="Ma J."/>
        </authorList>
    </citation>
    <scope>NUCLEOTIDE SEQUENCE [LARGE SCALE GENOMIC DNA]</scope>
    <source>
        <strain evidence="3 4">JCM 8201</strain>
    </source>
</reference>
<evidence type="ECO:0000256" key="1">
    <source>
        <dbReference type="SAM" id="MobiDB-lite"/>
    </source>
</evidence>
<keyword evidence="2" id="KW-1133">Transmembrane helix</keyword>
<organism evidence="3 4">
    <name type="scientific">Actinocorallia aurantiaca</name>
    <dbReference type="NCBI Taxonomy" id="46204"/>
    <lineage>
        <taxon>Bacteria</taxon>
        <taxon>Bacillati</taxon>
        <taxon>Actinomycetota</taxon>
        <taxon>Actinomycetes</taxon>
        <taxon>Streptosporangiales</taxon>
        <taxon>Thermomonosporaceae</taxon>
        <taxon>Actinocorallia</taxon>
    </lineage>
</organism>
<proteinExistence type="predicted"/>
<keyword evidence="2" id="KW-0472">Membrane</keyword>
<dbReference type="Proteomes" id="UP001501842">
    <property type="component" value="Unassembled WGS sequence"/>
</dbReference>
<keyword evidence="2" id="KW-0812">Transmembrane</keyword>
<feature type="compositionally biased region" description="Low complexity" evidence="1">
    <location>
        <begin position="369"/>
        <end position="381"/>
    </location>
</feature>
<feature type="transmembrane region" description="Helical" evidence="2">
    <location>
        <begin position="76"/>
        <end position="97"/>
    </location>
</feature>
<dbReference type="RefSeq" id="WP_344457931.1">
    <property type="nucleotide sequence ID" value="NZ_BAAATZ010000037.1"/>
</dbReference>
<sequence>MQLLDAFERHPVEAAVVAGCAVVLAVLCLALVSRGLRAMRRGKVEGQRVVTLLGAAIATGLSAQGMYVFFRDSVEVPAVLRIVFFAFLEIMVLGSALRAKASMQEKYSAGIDGVAMWTFTILSAILAATHAHGIGETLFRLSVPLAAAWAWEREMKLERRRRTGRSGLNWTLTPERVLTRLGLADPTDRTASEAGAQHRLMQLALAAKKARIARDNGNRRAYTKALRKLDKAMDRAAELTGLGTDSNRPQAPEEILVGRLAVLYNTESLLDLRPVAPWAPHVPAPVAAEAPAVPVKTPPQAAPVERPVAARRAAVPRAEVTAPVVERAPVEVEAEVQAPSAPPVNVDAAAAPAREEKPVASRDEDEDAAAAAAAAAAEAEALWPFPPRRVQRTPSAAPKVPAARTASEDEGEPAGQTAPVGDITVLETPLASVPTGPGRRSRQPRTAQPKTK</sequence>
<feature type="region of interest" description="Disordered" evidence="1">
    <location>
        <begin position="334"/>
        <end position="452"/>
    </location>
</feature>
<feature type="compositionally biased region" description="Basic and acidic residues" evidence="1">
    <location>
        <begin position="353"/>
        <end position="362"/>
    </location>
</feature>
<feature type="transmembrane region" description="Helical" evidence="2">
    <location>
        <begin position="109"/>
        <end position="128"/>
    </location>
</feature>
<evidence type="ECO:0000256" key="2">
    <source>
        <dbReference type="SAM" id="Phobius"/>
    </source>
</evidence>
<comment type="caution">
    <text evidence="3">The sequence shown here is derived from an EMBL/GenBank/DDBJ whole genome shotgun (WGS) entry which is preliminary data.</text>
</comment>
<feature type="transmembrane region" description="Helical" evidence="2">
    <location>
        <begin position="12"/>
        <end position="32"/>
    </location>
</feature>